<comment type="caution">
    <text evidence="2">The sequence shown here is derived from an EMBL/GenBank/DDBJ whole genome shotgun (WGS) entry which is preliminary data.</text>
</comment>
<feature type="region of interest" description="Disordered" evidence="1">
    <location>
        <begin position="1"/>
        <end position="35"/>
    </location>
</feature>
<proteinExistence type="predicted"/>
<dbReference type="EMBL" id="JARJCW010000182">
    <property type="protein sequence ID" value="KAJ7189317.1"/>
    <property type="molecule type" value="Genomic_DNA"/>
</dbReference>
<dbReference type="Proteomes" id="UP001219525">
    <property type="component" value="Unassembled WGS sequence"/>
</dbReference>
<name>A0AAD6US43_9AGAR</name>
<evidence type="ECO:0000256" key="1">
    <source>
        <dbReference type="SAM" id="MobiDB-lite"/>
    </source>
</evidence>
<gene>
    <name evidence="2" type="ORF">GGX14DRAFT_580794</name>
</gene>
<feature type="region of interest" description="Disordered" evidence="1">
    <location>
        <begin position="324"/>
        <end position="381"/>
    </location>
</feature>
<feature type="compositionally biased region" description="Acidic residues" evidence="1">
    <location>
        <begin position="339"/>
        <end position="360"/>
    </location>
</feature>
<protein>
    <submittedName>
        <fullName evidence="2">Uncharacterized protein</fullName>
    </submittedName>
</protein>
<feature type="compositionally biased region" description="Polar residues" evidence="1">
    <location>
        <begin position="15"/>
        <end position="32"/>
    </location>
</feature>
<evidence type="ECO:0000313" key="3">
    <source>
        <dbReference type="Proteomes" id="UP001219525"/>
    </source>
</evidence>
<dbReference type="AlphaFoldDB" id="A0AAD6US43"/>
<organism evidence="2 3">
    <name type="scientific">Mycena pura</name>
    <dbReference type="NCBI Taxonomy" id="153505"/>
    <lineage>
        <taxon>Eukaryota</taxon>
        <taxon>Fungi</taxon>
        <taxon>Dikarya</taxon>
        <taxon>Basidiomycota</taxon>
        <taxon>Agaricomycotina</taxon>
        <taxon>Agaricomycetes</taxon>
        <taxon>Agaricomycetidae</taxon>
        <taxon>Agaricales</taxon>
        <taxon>Marasmiineae</taxon>
        <taxon>Mycenaceae</taxon>
        <taxon>Mycena</taxon>
    </lineage>
</organism>
<reference evidence="2" key="1">
    <citation type="submission" date="2023-03" db="EMBL/GenBank/DDBJ databases">
        <title>Massive genome expansion in bonnet fungi (Mycena s.s.) driven by repeated elements and novel gene families across ecological guilds.</title>
        <authorList>
            <consortium name="Lawrence Berkeley National Laboratory"/>
            <person name="Harder C.B."/>
            <person name="Miyauchi S."/>
            <person name="Viragh M."/>
            <person name="Kuo A."/>
            <person name="Thoen E."/>
            <person name="Andreopoulos B."/>
            <person name="Lu D."/>
            <person name="Skrede I."/>
            <person name="Drula E."/>
            <person name="Henrissat B."/>
            <person name="Morin E."/>
            <person name="Kohler A."/>
            <person name="Barry K."/>
            <person name="LaButti K."/>
            <person name="Morin E."/>
            <person name="Salamov A."/>
            <person name="Lipzen A."/>
            <person name="Mereny Z."/>
            <person name="Hegedus B."/>
            <person name="Baldrian P."/>
            <person name="Stursova M."/>
            <person name="Weitz H."/>
            <person name="Taylor A."/>
            <person name="Grigoriev I.V."/>
            <person name="Nagy L.G."/>
            <person name="Martin F."/>
            <person name="Kauserud H."/>
        </authorList>
    </citation>
    <scope>NUCLEOTIDE SEQUENCE</scope>
    <source>
        <strain evidence="2">9144</strain>
    </source>
</reference>
<evidence type="ECO:0000313" key="2">
    <source>
        <dbReference type="EMBL" id="KAJ7189317.1"/>
    </source>
</evidence>
<keyword evidence="3" id="KW-1185">Reference proteome</keyword>
<accession>A0AAD6US43</accession>
<sequence length="381" mass="42239">MSSLLERSRQRDAQRLQQRTQDSAPSSPSPFIQSLPGLDIRRDLETPPPVPHALVQRPLSTMQIKRFGERLLGRIKLTEENAAELLRFCETASPEERTVLQFAHTLLVEDQILEMQEHRAQNWSMTSTQKDAAKEYTRAILLLPNTQFYSGSVEATIITAMRANKKITGLPSEDGPDAKTLKQAIGRILSQEKNIKDSTTTTDVAAQNIAVLAESALSMSTHVKPTLGLYYRLAFIRTHVRKNHSDHRFWAEVDAELEILHDAGPTEFVSAMDTNLEDDMELFGHYTKSTVKHHLGSVITSSTPAWLKKLYDLAPRIQRISTSSKTRGVKRRRIQVAEPENDGEGEGAGEGDDNADEGEVEGGGRDGNEGGGEGGMDVESL</sequence>
<feature type="compositionally biased region" description="Basic and acidic residues" evidence="1">
    <location>
        <begin position="1"/>
        <end position="14"/>
    </location>
</feature>